<keyword evidence="4" id="KW-0808">Transferase</keyword>
<keyword evidence="8" id="KW-1185">Reference proteome</keyword>
<dbReference type="EMBL" id="PJAI02000016">
    <property type="protein sequence ID" value="TYK64955.1"/>
    <property type="molecule type" value="Genomic_DNA"/>
</dbReference>
<name>A0ABY3MUS3_9GAMM</name>
<dbReference type="InterPro" id="IPR001227">
    <property type="entry name" value="Ac_transferase_dom_sf"/>
</dbReference>
<dbReference type="InterPro" id="IPR016039">
    <property type="entry name" value="Thiolase-like"/>
</dbReference>
<dbReference type="Gene3D" id="3.40.366.10">
    <property type="entry name" value="Malonyl-Coenzyme A Acyl Carrier Protein, domain 2"/>
    <property type="match status" value="1"/>
</dbReference>
<dbReference type="InterPro" id="IPR052568">
    <property type="entry name" value="PKS-FAS_Synthase"/>
</dbReference>
<gene>
    <name evidence="7" type="ORF">CWS31_013285</name>
</gene>
<dbReference type="Proteomes" id="UP000815846">
    <property type="component" value="Unassembled WGS sequence"/>
</dbReference>
<accession>A0ABY3MUS3</accession>
<evidence type="ECO:0000256" key="1">
    <source>
        <dbReference type="ARBA" id="ARBA00005194"/>
    </source>
</evidence>
<dbReference type="Pfam" id="PF00550">
    <property type="entry name" value="PP-binding"/>
    <property type="match status" value="1"/>
</dbReference>
<dbReference type="InterPro" id="IPR016036">
    <property type="entry name" value="Malonyl_transacylase_ACP-bd"/>
</dbReference>
<evidence type="ECO:0000256" key="4">
    <source>
        <dbReference type="ARBA" id="ARBA00022679"/>
    </source>
</evidence>
<dbReference type="Gene3D" id="3.40.47.10">
    <property type="match status" value="1"/>
</dbReference>
<dbReference type="InterPro" id="IPR004432">
    <property type="entry name" value="Omega_3_polyunsat_FA_synth"/>
</dbReference>
<evidence type="ECO:0000259" key="6">
    <source>
        <dbReference type="PROSITE" id="PS52004"/>
    </source>
</evidence>
<evidence type="ECO:0000256" key="2">
    <source>
        <dbReference type="ARBA" id="ARBA00022450"/>
    </source>
</evidence>
<comment type="caution">
    <text evidence="7">The sequence shown here is derived from an EMBL/GenBank/DDBJ whole genome shotgun (WGS) entry which is preliminary data.</text>
</comment>
<dbReference type="InterPro" id="IPR032821">
    <property type="entry name" value="PKS_assoc"/>
</dbReference>
<dbReference type="RefSeq" id="WP_148747768.1">
    <property type="nucleotide sequence ID" value="NZ_PJAI02000016.1"/>
</dbReference>
<proteinExistence type="predicted"/>
<dbReference type="SMART" id="SM00827">
    <property type="entry name" value="PKS_AT"/>
    <property type="match status" value="1"/>
</dbReference>
<evidence type="ECO:0000313" key="7">
    <source>
        <dbReference type="EMBL" id="TYK64955.1"/>
    </source>
</evidence>
<dbReference type="SMART" id="SM00825">
    <property type="entry name" value="PKS_KS"/>
    <property type="match status" value="1"/>
</dbReference>
<dbReference type="SUPFAM" id="SSF55048">
    <property type="entry name" value="Probable ACP-binding domain of malonyl-CoA ACP transacylase"/>
    <property type="match status" value="1"/>
</dbReference>
<organism evidence="7 8">
    <name type="scientific">Colwellia echini</name>
    <dbReference type="NCBI Taxonomy" id="1982103"/>
    <lineage>
        <taxon>Bacteria</taxon>
        <taxon>Pseudomonadati</taxon>
        <taxon>Pseudomonadota</taxon>
        <taxon>Gammaproteobacteria</taxon>
        <taxon>Alteromonadales</taxon>
        <taxon>Colwelliaceae</taxon>
        <taxon>Colwellia</taxon>
    </lineage>
</organism>
<dbReference type="SUPFAM" id="SSF53901">
    <property type="entry name" value="Thiolase-like"/>
    <property type="match status" value="1"/>
</dbReference>
<feature type="domain" description="Ketosynthase family 3 (KS3)" evidence="6">
    <location>
        <begin position="27"/>
        <end position="484"/>
    </location>
</feature>
<evidence type="ECO:0000259" key="5">
    <source>
        <dbReference type="PROSITE" id="PS50075"/>
    </source>
</evidence>
<dbReference type="PROSITE" id="PS50075">
    <property type="entry name" value="CARRIER"/>
    <property type="match status" value="1"/>
</dbReference>
<dbReference type="PANTHER" id="PTHR43074:SF1">
    <property type="entry name" value="BETA-KETOACYL SYNTHASE FAMILY PROTEIN-RELATED"/>
    <property type="match status" value="1"/>
</dbReference>
<dbReference type="InterPro" id="IPR018201">
    <property type="entry name" value="Ketoacyl_synth_AS"/>
</dbReference>
<dbReference type="InterPro" id="IPR014031">
    <property type="entry name" value="Ketoacyl_synth_C"/>
</dbReference>
<dbReference type="PROSITE" id="PS00606">
    <property type="entry name" value="KS3_1"/>
    <property type="match status" value="1"/>
</dbReference>
<dbReference type="Pfam" id="PF00698">
    <property type="entry name" value="Acyl_transf_1"/>
    <property type="match status" value="1"/>
</dbReference>
<feature type="non-terminal residue" evidence="7">
    <location>
        <position position="1393"/>
    </location>
</feature>
<evidence type="ECO:0000256" key="3">
    <source>
        <dbReference type="ARBA" id="ARBA00022553"/>
    </source>
</evidence>
<dbReference type="Gene3D" id="3.30.70.250">
    <property type="entry name" value="Malonyl-CoA ACP transacylase, ACP-binding"/>
    <property type="match status" value="1"/>
</dbReference>
<dbReference type="InterPro" id="IPR014030">
    <property type="entry name" value="Ketoacyl_synth_N"/>
</dbReference>
<dbReference type="Pfam" id="PF02801">
    <property type="entry name" value="Ketoacyl-synt_C"/>
    <property type="match status" value="1"/>
</dbReference>
<dbReference type="InterPro" id="IPR014043">
    <property type="entry name" value="Acyl_transferase_dom"/>
</dbReference>
<reference evidence="7 8" key="1">
    <citation type="submission" date="2019-08" db="EMBL/GenBank/DDBJ databases">
        <title>Microbe sample from Colwellia echini.</title>
        <authorList>
            <person name="Christiansen L."/>
            <person name="Pathiraja D."/>
            <person name="Schultz-Johansen M."/>
            <person name="Choi I.-G."/>
            <person name="Stougaard P."/>
        </authorList>
    </citation>
    <scope>NUCLEOTIDE SEQUENCE [LARGE SCALE GENOMIC DNA]</scope>
    <source>
        <strain evidence="7 8">A3</strain>
    </source>
</reference>
<dbReference type="InterPro" id="IPR036736">
    <property type="entry name" value="ACP-like_sf"/>
</dbReference>
<dbReference type="Gene3D" id="1.10.1200.10">
    <property type="entry name" value="ACP-like"/>
    <property type="match status" value="2"/>
</dbReference>
<feature type="domain" description="Carrier" evidence="5">
    <location>
        <begin position="1219"/>
        <end position="1299"/>
    </location>
</feature>
<dbReference type="InterPro" id="IPR020841">
    <property type="entry name" value="PKS_Beta-ketoAc_synthase_dom"/>
</dbReference>
<dbReference type="GO" id="GO:0016746">
    <property type="term" value="F:acyltransferase activity"/>
    <property type="evidence" value="ECO:0007669"/>
    <property type="project" value="UniProtKB-KW"/>
</dbReference>
<dbReference type="SUPFAM" id="SSF52151">
    <property type="entry name" value="FabD/lysophospholipase-like"/>
    <property type="match status" value="1"/>
</dbReference>
<evidence type="ECO:0000313" key="8">
    <source>
        <dbReference type="Proteomes" id="UP000815846"/>
    </source>
</evidence>
<keyword evidence="2" id="KW-0596">Phosphopantetheine</keyword>
<dbReference type="CDD" id="cd00833">
    <property type="entry name" value="PKS"/>
    <property type="match status" value="1"/>
</dbReference>
<dbReference type="NCBIfam" id="TIGR02813">
    <property type="entry name" value="omega_3_PfaA"/>
    <property type="match status" value="1"/>
</dbReference>
<dbReference type="Pfam" id="PF16197">
    <property type="entry name" value="KAsynt_C_assoc"/>
    <property type="match status" value="1"/>
</dbReference>
<sequence>MAKKQTTSNTSVTTAIDEKIFNSRLQECPIAIVGMASIFAEAKNLEEYWDNIFESVNGITDVPESQWKVEDYFDSDPKVKDKTYCKRGGFLPEIDFDPMEFGLPPNIMELTDIAQLLSLVVAREVLNDAGIGDDSGYDRDKVGITLGIGGGQKQIGPLTSRLQGPVLEKVLKASGVDAEDRAMIIDKFKKAYIDWEENSFPGMLGNVIAGRIANRFDFGGTNCVVDAACASSLSAIKLAVSDLLEYRSEVMISGGVCCDNSPFMYMSFSKTPAFTTNDDIRPFDVDSKGMMIGEGIGMMAFKRLEDAERDGDKIYAVLKGIGTSSDGRFKSIYAPRPDGQAKALKRAYDDAGFAPKSCGLIEAHGTGTKAGDAAEFKGLVKHFTQDNEQTQHIALGSVKSQIGHTKAAAGAAGMMKAILALHHKVLPATINVDTPNPALDIENSPLYINSETRPWMPRADGLPRRAGISSFGFGGTNFHMVLEEYQSKAQGKYRINSVPESLLFSASNQSALINELQSWQDKFTAANNEAQYYVFNDLVTQCGIRAINADDARCGFVAKNATEALTFIELALKQFNASAQSTNAWSLPTGIYFREEALETSGKVVALFSGQGSQYVNMGRELACNFPTMMQAASDMDSAFIHAGLPQLSSVSYPIPVFNNDARKAQEEALRLTQHAQPAIGTFSVGLYKTFTQAGFKADFTAGHSFGELTALWAAGVLSEQDYMMLALSRGQAMAAPVLDSEHNEKQDNGTMIAVVGDTKAVAEVIKDISDVSIANFNSNNQVVVAGVTAQIEIASKALSIQGFKVVPLPVSAAFHTPLVAHAQQPFAKAIDNAKFNKPIVPVFANGTGKAYSNKAADIKAALKNHILESVHFNTEIENIYADGGRVFVEFGPKNVLTKLVENILGDKDDIVTIAVNANAKQSSDKQLRQAAMQLAVLGVQCNEIDPYNAVKRPVTAPKMSPLAMKLTGKSYVSAKTEKAFADALADGQLIKQAKPTEVMVEKVVEKVIEKPVEKIVEVEKIVYVSQNDDSLNSQHQQQQQHSSSSLENDVAAFIAHQQQLLNVHEQYMQGPQAYAKTVDSVLTAVANNQSGNEIPASVERTLNMYHDFQTETLRVHEQYLNSQTDKMSALMTENSDTKANIHVPAAPSTPVPSAPVTSTSVNSSLVKPESATPVSQPLQVRAAAQTVVPTQTIKVEEQKVALSSAQVSQVIADNTNTVDLTYIQTVMMEVVADKTGYPTEMLELGMDMEADLGIDSIKRVEILGAVQEIITDLPELNPEDLAELRTLGEIVAYMQEKMQGKEAVVTAENAPVAPTVPIVEKTTETTTDATTALVAIDLKHIQTVMMEVVADKTGYPTEMLELGMDMEADLGIDSIKRVEILGAVQEIITDLP</sequence>
<dbReference type="InterPro" id="IPR009081">
    <property type="entry name" value="PP-bd_ACP"/>
</dbReference>
<dbReference type="InterPro" id="IPR016035">
    <property type="entry name" value="Acyl_Trfase/lysoPLipase"/>
</dbReference>
<protein>
    <submittedName>
        <fullName evidence="7">Acyltransferase domain-containing protein</fullName>
    </submittedName>
</protein>
<dbReference type="SUPFAM" id="SSF47336">
    <property type="entry name" value="ACP-like"/>
    <property type="match status" value="2"/>
</dbReference>
<keyword evidence="3" id="KW-0597">Phosphoprotein</keyword>
<dbReference type="Pfam" id="PF00109">
    <property type="entry name" value="ketoacyl-synt"/>
    <property type="match status" value="1"/>
</dbReference>
<comment type="pathway">
    <text evidence="1">Lipid metabolism; fatty acid biosynthesis.</text>
</comment>
<keyword evidence="7" id="KW-0012">Acyltransferase</keyword>
<dbReference type="PROSITE" id="PS52004">
    <property type="entry name" value="KS3_2"/>
    <property type="match status" value="1"/>
</dbReference>
<dbReference type="PANTHER" id="PTHR43074">
    <property type="entry name" value="OMEGA-3 POLYUNSATURATED FATTY ACID SYNTHASE PFAB-RELATED"/>
    <property type="match status" value="1"/>
</dbReference>